<keyword evidence="1" id="KW-0808">Transferase</keyword>
<dbReference type="InterPro" id="IPR013216">
    <property type="entry name" value="Methyltransf_11"/>
</dbReference>
<name>A0A0W8EA27_9ZZZZ</name>
<dbReference type="Pfam" id="PF08241">
    <property type="entry name" value="Methyltransf_11"/>
    <property type="match status" value="1"/>
</dbReference>
<comment type="caution">
    <text evidence="3">The sequence shown here is derived from an EMBL/GenBank/DDBJ whole genome shotgun (WGS) entry which is preliminary data.</text>
</comment>
<dbReference type="Gene3D" id="3.40.50.150">
    <property type="entry name" value="Vaccinia Virus protein VP39"/>
    <property type="match status" value="1"/>
</dbReference>
<accession>A0A0W8EA27</accession>
<dbReference type="PANTHER" id="PTHR43861">
    <property type="entry name" value="TRANS-ACONITATE 2-METHYLTRANSFERASE-RELATED"/>
    <property type="match status" value="1"/>
</dbReference>
<dbReference type="GO" id="GO:0008757">
    <property type="term" value="F:S-adenosylmethionine-dependent methyltransferase activity"/>
    <property type="evidence" value="ECO:0007669"/>
    <property type="project" value="InterPro"/>
</dbReference>
<evidence type="ECO:0000256" key="1">
    <source>
        <dbReference type="ARBA" id="ARBA00022679"/>
    </source>
</evidence>
<reference evidence="3" key="1">
    <citation type="journal article" date="2015" name="Proc. Natl. Acad. Sci. U.S.A.">
        <title>Networks of energetic and metabolic interactions define dynamics in microbial communities.</title>
        <authorList>
            <person name="Embree M."/>
            <person name="Liu J.K."/>
            <person name="Al-Bassam M.M."/>
            <person name="Zengler K."/>
        </authorList>
    </citation>
    <scope>NUCLEOTIDE SEQUENCE</scope>
</reference>
<evidence type="ECO:0000259" key="2">
    <source>
        <dbReference type="Pfam" id="PF08241"/>
    </source>
</evidence>
<gene>
    <name evidence="3" type="ORF">ASZ90_017060</name>
</gene>
<proteinExistence type="predicted"/>
<dbReference type="CDD" id="cd02440">
    <property type="entry name" value="AdoMet_MTases"/>
    <property type="match status" value="1"/>
</dbReference>
<dbReference type="EMBL" id="LNQE01001810">
    <property type="protein sequence ID" value="KUG05504.1"/>
    <property type="molecule type" value="Genomic_DNA"/>
</dbReference>
<dbReference type="PANTHER" id="PTHR43861:SF3">
    <property type="entry name" value="PUTATIVE (AFU_ORTHOLOGUE AFUA_2G14390)-RELATED"/>
    <property type="match status" value="1"/>
</dbReference>
<organism evidence="3">
    <name type="scientific">hydrocarbon metagenome</name>
    <dbReference type="NCBI Taxonomy" id="938273"/>
    <lineage>
        <taxon>unclassified sequences</taxon>
        <taxon>metagenomes</taxon>
        <taxon>ecological metagenomes</taxon>
    </lineage>
</organism>
<dbReference type="SUPFAM" id="SSF53335">
    <property type="entry name" value="S-adenosyl-L-methionine-dependent methyltransferases"/>
    <property type="match status" value="1"/>
</dbReference>
<protein>
    <submittedName>
        <fullName evidence="3">Lysm protein</fullName>
    </submittedName>
</protein>
<dbReference type="AlphaFoldDB" id="A0A0W8EA27"/>
<evidence type="ECO:0000313" key="3">
    <source>
        <dbReference type="EMBL" id="KUG05504.1"/>
    </source>
</evidence>
<dbReference type="InterPro" id="IPR029063">
    <property type="entry name" value="SAM-dependent_MTases_sf"/>
</dbReference>
<feature type="domain" description="Methyltransferase type 11" evidence="2">
    <location>
        <begin position="55"/>
        <end position="150"/>
    </location>
</feature>
<sequence>MVFSDQIAPHIFSCMPNGPPARKRDAWDAGYVKSGRKYGGAPRQLPDLATGARVLEAGCGDGKSLTAMAGRGWDITAIDSSRQALRICLKTPGLSRAAYLQADATALPFSSGTFDAVFLTHLLGHAMSPERSCMATEGSRVLRTGGRLFLRVFSSRDFRAGTGLLAEPDTCLRGDGILTHYFTREEVRTLFPGLSLVILEAQEWTMRVRGEQLLRSEIVAEFMK</sequence>